<dbReference type="EMBL" id="BAABEZ010000014">
    <property type="protein sequence ID" value="GAA4452375.1"/>
    <property type="molecule type" value="Genomic_DNA"/>
</dbReference>
<evidence type="ECO:0008006" key="4">
    <source>
        <dbReference type="Google" id="ProtNLM"/>
    </source>
</evidence>
<evidence type="ECO:0000313" key="2">
    <source>
        <dbReference type="EMBL" id="GAA4452375.1"/>
    </source>
</evidence>
<protein>
    <recommendedName>
        <fullName evidence="4">Beta-carotene 15,15'-monooxygenase</fullName>
    </recommendedName>
</protein>
<feature type="transmembrane region" description="Helical" evidence="1">
    <location>
        <begin position="123"/>
        <end position="154"/>
    </location>
</feature>
<evidence type="ECO:0000256" key="1">
    <source>
        <dbReference type="SAM" id="Phobius"/>
    </source>
</evidence>
<organism evidence="2 3">
    <name type="scientific">Rurimicrobium arvi</name>
    <dbReference type="NCBI Taxonomy" id="2049916"/>
    <lineage>
        <taxon>Bacteria</taxon>
        <taxon>Pseudomonadati</taxon>
        <taxon>Bacteroidota</taxon>
        <taxon>Chitinophagia</taxon>
        <taxon>Chitinophagales</taxon>
        <taxon>Chitinophagaceae</taxon>
        <taxon>Rurimicrobium</taxon>
    </lineage>
</organism>
<feature type="transmembrane region" description="Helical" evidence="1">
    <location>
        <begin position="166"/>
        <end position="188"/>
    </location>
</feature>
<feature type="transmembrane region" description="Helical" evidence="1">
    <location>
        <begin position="75"/>
        <end position="103"/>
    </location>
</feature>
<feature type="transmembrane region" description="Helical" evidence="1">
    <location>
        <begin position="41"/>
        <end position="63"/>
    </location>
</feature>
<gene>
    <name evidence="2" type="ORF">GCM10023092_11280</name>
</gene>
<evidence type="ECO:0000313" key="3">
    <source>
        <dbReference type="Proteomes" id="UP001501410"/>
    </source>
</evidence>
<sequence>MLTLTLHLQALTHAVLPHAEASQFFYGWLLHGLSYIFGKSAFAYTLFSVLLLFVQALIINRLAIRHRLFMHQHYLPAFCFIVLSSLNPALSVFGAPLICNFLLLGVMHLLLASRNHQNANKQIFNLGFLIMPAALLEFPAVVFVLYAFVALLIIRPFSFREWMVMLLGLVMPLYILVVILFCTDKLQLLHLWPELGVSLPRQLKPAEYYLGVAGGLIVWLCICVYNMQSQLPKAPIFIRRSWIVVTLLLFFSLIAACFTAPSVQGGWMICLPALSLILAQAFSHERNKKVNRISFYFVLALVIFAQIFLPL</sequence>
<feature type="transmembrane region" description="Helical" evidence="1">
    <location>
        <begin position="208"/>
        <end position="225"/>
    </location>
</feature>
<feature type="transmembrane region" description="Helical" evidence="1">
    <location>
        <begin position="293"/>
        <end position="309"/>
    </location>
</feature>
<keyword evidence="1" id="KW-1133">Transmembrane helix</keyword>
<feature type="transmembrane region" description="Helical" evidence="1">
    <location>
        <begin position="264"/>
        <end position="281"/>
    </location>
</feature>
<comment type="caution">
    <text evidence="2">The sequence shown here is derived from an EMBL/GenBank/DDBJ whole genome shotgun (WGS) entry which is preliminary data.</text>
</comment>
<proteinExistence type="predicted"/>
<keyword evidence="3" id="KW-1185">Reference proteome</keyword>
<keyword evidence="1" id="KW-0472">Membrane</keyword>
<accession>A0ABP8MNP1</accession>
<reference evidence="3" key="1">
    <citation type="journal article" date="2019" name="Int. J. Syst. Evol. Microbiol.">
        <title>The Global Catalogue of Microorganisms (GCM) 10K type strain sequencing project: providing services to taxonomists for standard genome sequencing and annotation.</title>
        <authorList>
            <consortium name="The Broad Institute Genomics Platform"/>
            <consortium name="The Broad Institute Genome Sequencing Center for Infectious Disease"/>
            <person name="Wu L."/>
            <person name="Ma J."/>
        </authorList>
    </citation>
    <scope>NUCLEOTIDE SEQUENCE [LARGE SCALE GENOMIC DNA]</scope>
    <source>
        <strain evidence="3">JCM 31921</strain>
    </source>
</reference>
<dbReference type="Proteomes" id="UP001501410">
    <property type="component" value="Unassembled WGS sequence"/>
</dbReference>
<name>A0ABP8MNP1_9BACT</name>
<feature type="transmembrane region" description="Helical" evidence="1">
    <location>
        <begin position="237"/>
        <end position="258"/>
    </location>
</feature>
<keyword evidence="1" id="KW-0812">Transmembrane</keyword>